<evidence type="ECO:0000256" key="12">
    <source>
        <dbReference type="ARBA" id="ARBA00023288"/>
    </source>
</evidence>
<dbReference type="InterPro" id="IPR043063">
    <property type="entry name" value="Agglutinin-like_N_N2"/>
</dbReference>
<keyword evidence="7" id="KW-0677">Repeat</keyword>
<reference evidence="16 17" key="1">
    <citation type="journal article" date="2011" name="Proc. Natl. Acad. Sci. U.S.A.">
        <title>Evolutionary erosion of yeast sex chromosomes by mating-type switching accidents.</title>
        <authorList>
            <person name="Gordon J.L."/>
            <person name="Armisen D."/>
            <person name="Proux-Wera E."/>
            <person name="Oheigeartaigh S.S."/>
            <person name="Byrne K.P."/>
            <person name="Wolfe K.H."/>
        </authorList>
    </citation>
    <scope>NUCLEOTIDE SEQUENCE [LARGE SCALE GENOMIC DNA]</scope>
    <source>
        <strain evidence="17">ATCC 76901 / BCRC 22586 / CBS 4309 / NBRC 1992 / NRRL Y-12630</strain>
    </source>
</reference>
<dbReference type="InterPro" id="IPR001389">
    <property type="entry name" value="Flocculin"/>
</dbReference>
<dbReference type="eggNOG" id="ENOG502RGCG">
    <property type="taxonomic scope" value="Eukaryota"/>
</dbReference>
<dbReference type="InterPro" id="IPR008966">
    <property type="entry name" value="Adhesion_dom_sf"/>
</dbReference>
<dbReference type="GO" id="GO:0050839">
    <property type="term" value="F:cell adhesion molecule binding"/>
    <property type="evidence" value="ECO:0007669"/>
    <property type="project" value="EnsemblFungi"/>
</dbReference>
<reference key="2">
    <citation type="submission" date="2011-08" db="EMBL/GenBank/DDBJ databases">
        <title>Genome sequence of Naumovozyma castellii.</title>
        <authorList>
            <person name="Gordon J.L."/>
            <person name="Armisen D."/>
            <person name="Proux-Wera E."/>
            <person name="OhEigeartaigh S.S."/>
            <person name="Byrne K.P."/>
            <person name="Wolfe K.H."/>
        </authorList>
    </citation>
    <scope>NUCLEOTIDE SEQUENCE</scope>
    <source>
        <strain>Type strain:CBS 4309</strain>
    </source>
</reference>
<evidence type="ECO:0000313" key="16">
    <source>
        <dbReference type="EMBL" id="CCC66701.1"/>
    </source>
</evidence>
<dbReference type="KEGG" id="ncs:NCAS_0A01430"/>
<evidence type="ECO:0000256" key="5">
    <source>
        <dbReference type="ARBA" id="ARBA00022622"/>
    </source>
</evidence>
<dbReference type="AlphaFoldDB" id="G0V5G5"/>
<keyword evidence="4" id="KW-0964">Secreted</keyword>
<keyword evidence="6 14" id="KW-0732">Signal</keyword>
<dbReference type="GO" id="GO:0000752">
    <property type="term" value="P:agglutination involved in conjugation with cellular fusion"/>
    <property type="evidence" value="ECO:0007669"/>
    <property type="project" value="EnsemblFungi"/>
</dbReference>
<dbReference type="PANTHER" id="PTHR33793:SF2">
    <property type="entry name" value="AGGLUTININ-LIKE PROTEIN 6"/>
    <property type="match status" value="1"/>
</dbReference>
<evidence type="ECO:0000256" key="3">
    <source>
        <dbReference type="ARBA" id="ARBA00022512"/>
    </source>
</evidence>
<keyword evidence="11" id="KW-0325">Glycoprotein</keyword>
<evidence type="ECO:0000256" key="11">
    <source>
        <dbReference type="ARBA" id="ARBA00023180"/>
    </source>
</evidence>
<feature type="compositionally biased region" description="Polar residues" evidence="13">
    <location>
        <begin position="566"/>
        <end position="575"/>
    </location>
</feature>
<comment type="subcellular location">
    <subcellularLocation>
        <location evidence="2">Membrane</location>
        <topology evidence="2">Lipid-anchor</topology>
        <topology evidence="2">GPI-anchor</topology>
    </subcellularLocation>
    <subcellularLocation>
        <location evidence="1">Secreted</location>
        <location evidence="1">Cell wall</location>
    </subcellularLocation>
</comment>
<dbReference type="Gene3D" id="2.60.40.2430">
    <property type="entry name" value="Agglutinin-like protein, N-terminal domain, N2 subdomain"/>
    <property type="match status" value="1"/>
</dbReference>
<gene>
    <name evidence="16" type="primary">NCAS0A01430</name>
    <name evidence="16" type="ordered locus">NCAS_0A01430</name>
</gene>
<proteinExistence type="predicted"/>
<sequence length="771" mass="82370">MFIKSAILLGLSYLSVVLSKEITDVKYSGLSYSPAYSVLYPDQGWIASFDFSISDTSSIAKGDTFSLSMPYVYRVKFDDNDEYIAVPLNNGTNAFQCTVSQQAAYLNEDTILTCTALTDLSSYSSIDGALSFVVVFNSGGSAYQYELADASFFSAGTMDVPLGDQMSAPITFSAAPEFTGAYSIGRSTTFGYFESYYVGMQCPNGYLVGGAGQINYDIADAGYSLDCSSVQVNKSGKFNDWFLPEDSEDSGADVNCFNNELWFTVGEEQSGEMIWVNALQSVPVGYNTISHDINLQYTCMDTMASTTYTTSYTKTRVYVSYEGVNSATATAVLKPNDPLKTTTTTPWTGTYTTTYSTESTYTTGTDGSSTPEIIIHVETPNTVLTSTTTTPWTGTYTTTYSTESTYTTGTDGSSTPEIIIHVETPNTVLTSTTTTPWTGTYTTTYSTESTYTTGTDGSSTPEIIIHVETPNTVLTSTTTTPWTGTYTTTYSTESTYTTGTDGSSTPEIIIHVETPNTNITVTSTTSSISLSTDITTSSEKVTITTTNISTTISTITSCEGGCNPELPTTSVDTNTSSANQPSSSKSSTDISTTTSVDQTSSVPTVEKSVGSTVVRSSTTLTIEESSYITVVRTSTFSTQPSSPSTTVNETSSVMTIQKSTSTAIVESSSTLTIQKSSITTIVQTSSLPPTQNLHSTTISMHVTFPSSTLSSVLVQYPPSSSFSKPPLQPFSLQISSINTPLTLSEYQGFGSQLQANGILSLLATLFSFILL</sequence>
<keyword evidence="12" id="KW-0449">Lipoprotein</keyword>
<evidence type="ECO:0000256" key="4">
    <source>
        <dbReference type="ARBA" id="ARBA00022525"/>
    </source>
</evidence>
<dbReference type="InterPro" id="IPR011252">
    <property type="entry name" value="Fibrogen-bd_dom1"/>
</dbReference>
<keyword evidence="8" id="KW-0130">Cell adhesion</keyword>
<protein>
    <recommendedName>
        <fullName evidence="15">Agglutinin-like protein N-terminal domain-containing protein</fullName>
    </recommendedName>
</protein>
<dbReference type="GeneID" id="96900192"/>
<evidence type="ECO:0000256" key="7">
    <source>
        <dbReference type="ARBA" id="ARBA00022737"/>
    </source>
</evidence>
<feature type="domain" description="Agglutinin-like protein N-terminal" evidence="15">
    <location>
        <begin position="50"/>
        <end position="299"/>
    </location>
</feature>
<dbReference type="Pfam" id="PF11766">
    <property type="entry name" value="Candida_ALS_N"/>
    <property type="match status" value="1"/>
</dbReference>
<keyword evidence="9" id="KW-0472">Membrane</keyword>
<keyword evidence="10" id="KW-1015">Disulfide bond</keyword>
<feature type="compositionally biased region" description="Low complexity" evidence="13">
    <location>
        <begin position="576"/>
        <end position="610"/>
    </location>
</feature>
<dbReference type="InterPro" id="IPR033504">
    <property type="entry name" value="ALS"/>
</dbReference>
<dbReference type="RefSeq" id="XP_003673094.1">
    <property type="nucleotide sequence ID" value="XM_003673046.1"/>
</dbReference>
<evidence type="ECO:0000313" key="17">
    <source>
        <dbReference type="Proteomes" id="UP000001640"/>
    </source>
</evidence>
<keyword evidence="17" id="KW-1185">Reference proteome</keyword>
<evidence type="ECO:0000256" key="10">
    <source>
        <dbReference type="ARBA" id="ARBA00023157"/>
    </source>
</evidence>
<evidence type="ECO:0000259" key="15">
    <source>
        <dbReference type="SMART" id="SM01056"/>
    </source>
</evidence>
<dbReference type="GO" id="GO:0000128">
    <property type="term" value="P:flocculation"/>
    <property type="evidence" value="ECO:0007669"/>
    <property type="project" value="InterPro"/>
</dbReference>
<feature type="region of interest" description="Disordered" evidence="13">
    <location>
        <begin position="558"/>
        <end position="610"/>
    </location>
</feature>
<name>G0V5G5_NAUCA</name>
<dbReference type="OrthoDB" id="3981162at2759"/>
<evidence type="ECO:0000256" key="14">
    <source>
        <dbReference type="SAM" id="SignalP"/>
    </source>
</evidence>
<organism evidence="16 17">
    <name type="scientific">Naumovozyma castellii</name>
    <name type="common">Yeast</name>
    <name type="synonym">Saccharomyces castellii</name>
    <dbReference type="NCBI Taxonomy" id="27288"/>
    <lineage>
        <taxon>Eukaryota</taxon>
        <taxon>Fungi</taxon>
        <taxon>Dikarya</taxon>
        <taxon>Ascomycota</taxon>
        <taxon>Saccharomycotina</taxon>
        <taxon>Saccharomycetes</taxon>
        <taxon>Saccharomycetales</taxon>
        <taxon>Saccharomycetaceae</taxon>
        <taxon>Naumovozyma</taxon>
    </lineage>
</organism>
<feature type="chain" id="PRO_5003410290" description="Agglutinin-like protein N-terminal domain-containing protein" evidence="14">
    <location>
        <begin position="20"/>
        <end position="771"/>
    </location>
</feature>
<dbReference type="Proteomes" id="UP000001640">
    <property type="component" value="Chromosome 1"/>
</dbReference>
<dbReference type="Gene3D" id="2.60.40.1280">
    <property type="match status" value="1"/>
</dbReference>
<evidence type="ECO:0000256" key="9">
    <source>
        <dbReference type="ARBA" id="ARBA00023136"/>
    </source>
</evidence>
<dbReference type="Pfam" id="PF00624">
    <property type="entry name" value="Flocculin"/>
    <property type="match status" value="4"/>
</dbReference>
<dbReference type="EMBL" id="HE576752">
    <property type="protein sequence ID" value="CCC66701.1"/>
    <property type="molecule type" value="Genomic_DNA"/>
</dbReference>
<dbReference type="InterPro" id="IPR024672">
    <property type="entry name" value="Agglutinin-like_N"/>
</dbReference>
<dbReference type="SUPFAM" id="SSF49401">
    <property type="entry name" value="Bacterial adhesins"/>
    <property type="match status" value="1"/>
</dbReference>
<dbReference type="OMA" id="IIIHVET"/>
<feature type="signal peptide" evidence="14">
    <location>
        <begin position="1"/>
        <end position="19"/>
    </location>
</feature>
<dbReference type="GO" id="GO:0009277">
    <property type="term" value="C:fungal-type cell wall"/>
    <property type="evidence" value="ECO:0007669"/>
    <property type="project" value="EnsemblFungi"/>
</dbReference>
<evidence type="ECO:0000256" key="6">
    <source>
        <dbReference type="ARBA" id="ARBA00022729"/>
    </source>
</evidence>
<dbReference type="STRING" id="1064592.G0V5G5"/>
<evidence type="ECO:0000256" key="8">
    <source>
        <dbReference type="ARBA" id="ARBA00022889"/>
    </source>
</evidence>
<evidence type="ECO:0000256" key="1">
    <source>
        <dbReference type="ARBA" id="ARBA00004191"/>
    </source>
</evidence>
<dbReference type="GO" id="GO:0098552">
    <property type="term" value="C:side of membrane"/>
    <property type="evidence" value="ECO:0007669"/>
    <property type="project" value="UniProtKB-KW"/>
</dbReference>
<dbReference type="SMART" id="SM01056">
    <property type="entry name" value="Candida_ALS_N"/>
    <property type="match status" value="1"/>
</dbReference>
<evidence type="ECO:0000256" key="2">
    <source>
        <dbReference type="ARBA" id="ARBA00004589"/>
    </source>
</evidence>
<evidence type="ECO:0000256" key="13">
    <source>
        <dbReference type="SAM" id="MobiDB-lite"/>
    </source>
</evidence>
<keyword evidence="3" id="KW-0134">Cell wall</keyword>
<dbReference type="PANTHER" id="PTHR33793">
    <property type="entry name" value="ALPHA-AGGLUTININ"/>
    <property type="match status" value="1"/>
</dbReference>
<dbReference type="InParanoid" id="G0V5G5"/>
<keyword evidence="5" id="KW-0336">GPI-anchor</keyword>
<accession>G0V5G5</accession>
<dbReference type="HOGENOM" id="CLU_019475_0_0_1"/>